<dbReference type="EMBL" id="PGOL01000865">
    <property type="protein sequence ID" value="PKI63926.1"/>
    <property type="molecule type" value="Genomic_DNA"/>
</dbReference>
<reference evidence="1 2" key="1">
    <citation type="submission" date="2017-11" db="EMBL/GenBank/DDBJ databases">
        <title>De-novo sequencing of pomegranate (Punica granatum L.) genome.</title>
        <authorList>
            <person name="Akparov Z."/>
            <person name="Amiraslanov A."/>
            <person name="Hajiyeva S."/>
            <person name="Abbasov M."/>
            <person name="Kaur K."/>
            <person name="Hamwieh A."/>
            <person name="Solovyev V."/>
            <person name="Salamov A."/>
            <person name="Braich B."/>
            <person name="Kosarev P."/>
            <person name="Mahmoud A."/>
            <person name="Hajiyev E."/>
            <person name="Babayeva S."/>
            <person name="Izzatullayeva V."/>
            <person name="Mammadov A."/>
            <person name="Mammadov A."/>
            <person name="Sharifova S."/>
            <person name="Ojaghi J."/>
            <person name="Eynullazada K."/>
            <person name="Bayramov B."/>
            <person name="Abdulazimova A."/>
            <person name="Shahmuradov I."/>
        </authorList>
    </citation>
    <scope>NUCLEOTIDE SEQUENCE [LARGE SCALE GENOMIC DNA]</scope>
    <source>
        <strain evidence="2">cv. AG2017</strain>
        <tissue evidence="1">Leaf</tissue>
    </source>
</reference>
<comment type="caution">
    <text evidence="1">The sequence shown here is derived from an EMBL/GenBank/DDBJ whole genome shotgun (WGS) entry which is preliminary data.</text>
</comment>
<dbReference type="AlphaFoldDB" id="A0A2I0K884"/>
<protein>
    <submittedName>
        <fullName evidence="1">Uncharacterized protein</fullName>
    </submittedName>
</protein>
<dbReference type="Proteomes" id="UP000233551">
    <property type="component" value="Unassembled WGS sequence"/>
</dbReference>
<organism evidence="1 2">
    <name type="scientific">Punica granatum</name>
    <name type="common">Pomegranate</name>
    <dbReference type="NCBI Taxonomy" id="22663"/>
    <lineage>
        <taxon>Eukaryota</taxon>
        <taxon>Viridiplantae</taxon>
        <taxon>Streptophyta</taxon>
        <taxon>Embryophyta</taxon>
        <taxon>Tracheophyta</taxon>
        <taxon>Spermatophyta</taxon>
        <taxon>Magnoliopsida</taxon>
        <taxon>eudicotyledons</taxon>
        <taxon>Gunneridae</taxon>
        <taxon>Pentapetalae</taxon>
        <taxon>rosids</taxon>
        <taxon>malvids</taxon>
        <taxon>Myrtales</taxon>
        <taxon>Lythraceae</taxon>
        <taxon>Punica</taxon>
    </lineage>
</organism>
<keyword evidence="2" id="KW-1185">Reference proteome</keyword>
<evidence type="ECO:0000313" key="2">
    <source>
        <dbReference type="Proteomes" id="UP000233551"/>
    </source>
</evidence>
<accession>A0A2I0K884</accession>
<sequence length="94" mass="10341">MNPLKSPAESPSCEHPNFISSGHAYARLWNAAWEYPPSRGRATDAREKELPLTVYDPQCGLKEPGVGSDQTNRLQENRLIPTVTVGPIELPGDI</sequence>
<evidence type="ECO:0000313" key="1">
    <source>
        <dbReference type="EMBL" id="PKI63926.1"/>
    </source>
</evidence>
<proteinExistence type="predicted"/>
<name>A0A2I0K884_PUNGR</name>
<gene>
    <name evidence="1" type="ORF">CRG98_015707</name>
</gene>